<accession>G0VBL6</accession>
<keyword evidence="9" id="KW-1185">Reference proteome</keyword>
<dbReference type="RefSeq" id="XP_003674716.1">
    <property type="nucleotide sequence ID" value="XM_003674668.1"/>
</dbReference>
<dbReference type="Gene3D" id="3.90.1300.10">
    <property type="entry name" value="Amidase signature (AS) domain"/>
    <property type="match status" value="1"/>
</dbReference>
<dbReference type="PIRSF" id="PIRSF001221">
    <property type="entry name" value="Amidase_fungi"/>
    <property type="match status" value="1"/>
</dbReference>
<dbReference type="InParanoid" id="G0VBL6"/>
<evidence type="ECO:0000256" key="3">
    <source>
        <dbReference type="ARBA" id="ARBA00012922"/>
    </source>
</evidence>
<evidence type="ECO:0000256" key="1">
    <source>
        <dbReference type="ARBA" id="ARBA00001311"/>
    </source>
</evidence>
<dbReference type="GeneID" id="96901902"/>
<gene>
    <name evidence="8" type="primary">NCAS0B02580</name>
    <name evidence="8" type="ordered locus">NCAS_0B02580</name>
</gene>
<dbReference type="AlphaFoldDB" id="G0VBL6"/>
<feature type="binding site" evidence="6">
    <location>
        <position position="201"/>
    </location>
    <ligand>
        <name>substrate</name>
    </ligand>
</feature>
<evidence type="ECO:0000256" key="6">
    <source>
        <dbReference type="PIRSR" id="PIRSR001221-2"/>
    </source>
</evidence>
<organism evidence="8 9">
    <name type="scientific">Naumovozyma castellii</name>
    <name type="common">Yeast</name>
    <name type="synonym">Saccharomyces castellii</name>
    <dbReference type="NCBI Taxonomy" id="27288"/>
    <lineage>
        <taxon>Eukaryota</taxon>
        <taxon>Fungi</taxon>
        <taxon>Dikarya</taxon>
        <taxon>Ascomycota</taxon>
        <taxon>Saccharomycotina</taxon>
        <taxon>Saccharomycetes</taxon>
        <taxon>Saccharomycetales</taxon>
        <taxon>Saccharomycetaceae</taxon>
        <taxon>Naumovozyma</taxon>
    </lineage>
</organism>
<dbReference type="KEGG" id="ncs:NCAS_0B02580"/>
<comment type="catalytic activity">
    <reaction evidence="1">
        <text>a monocarboxylic acid amide + H2O = a monocarboxylate + NH4(+)</text>
        <dbReference type="Rhea" id="RHEA:12020"/>
        <dbReference type="ChEBI" id="CHEBI:15377"/>
        <dbReference type="ChEBI" id="CHEBI:28938"/>
        <dbReference type="ChEBI" id="CHEBI:35757"/>
        <dbReference type="ChEBI" id="CHEBI:83628"/>
        <dbReference type="EC" id="3.5.1.4"/>
    </reaction>
</comment>
<dbReference type="STRING" id="1064592.G0VBL6"/>
<dbReference type="PANTHER" id="PTHR46072:SF11">
    <property type="entry name" value="AMIDASE-RELATED"/>
    <property type="match status" value="1"/>
</dbReference>
<feature type="active site" description="Charge relay system" evidence="5">
    <location>
        <position position="150"/>
    </location>
</feature>
<name>G0VBL6_NAUCA</name>
<dbReference type="SUPFAM" id="SSF75304">
    <property type="entry name" value="Amidase signature (AS) enzymes"/>
    <property type="match status" value="1"/>
</dbReference>
<dbReference type="InterPro" id="IPR036928">
    <property type="entry name" value="AS_sf"/>
</dbReference>
<protein>
    <recommendedName>
        <fullName evidence="3">amidase</fullName>
        <ecNumber evidence="3">3.5.1.4</ecNumber>
    </recommendedName>
</protein>
<evidence type="ECO:0000259" key="7">
    <source>
        <dbReference type="Pfam" id="PF01425"/>
    </source>
</evidence>
<feature type="domain" description="Amidase" evidence="7">
    <location>
        <begin position="95"/>
        <end position="552"/>
    </location>
</feature>
<feature type="active site" description="Acyl-ester intermediate" evidence="5">
    <location>
        <position position="251"/>
    </location>
</feature>
<dbReference type="OrthoDB" id="6428749at2759"/>
<dbReference type="PROSITE" id="PS00571">
    <property type="entry name" value="AMIDASES"/>
    <property type="match status" value="1"/>
</dbReference>
<dbReference type="HOGENOM" id="CLU_009600_9_2_1"/>
<dbReference type="Pfam" id="PF01425">
    <property type="entry name" value="Amidase"/>
    <property type="match status" value="1"/>
</dbReference>
<evidence type="ECO:0000313" key="8">
    <source>
        <dbReference type="EMBL" id="CCC68342.1"/>
    </source>
</evidence>
<reference key="2">
    <citation type="submission" date="2011-08" db="EMBL/GenBank/DDBJ databases">
        <title>Genome sequence of Naumovozyma castellii.</title>
        <authorList>
            <person name="Gordon J.L."/>
            <person name="Armisen D."/>
            <person name="Proux-Wera E."/>
            <person name="OhEigeartaigh S.S."/>
            <person name="Byrne K.P."/>
            <person name="Wolfe K.H."/>
        </authorList>
    </citation>
    <scope>NUCLEOTIDE SEQUENCE</scope>
    <source>
        <strain>Type strain:CBS 4309</strain>
    </source>
</reference>
<evidence type="ECO:0000256" key="5">
    <source>
        <dbReference type="PIRSR" id="PIRSR001221-1"/>
    </source>
</evidence>
<dbReference type="Proteomes" id="UP000001640">
    <property type="component" value="Chromosome 2"/>
</dbReference>
<dbReference type="EC" id="3.5.1.4" evidence="3"/>
<dbReference type="EMBL" id="HE576753">
    <property type="protein sequence ID" value="CCC68342.1"/>
    <property type="molecule type" value="Genomic_DNA"/>
</dbReference>
<feature type="binding site" evidence="6">
    <location>
        <begin position="248"/>
        <end position="251"/>
    </location>
    <ligand>
        <name>substrate</name>
    </ligand>
</feature>
<feature type="active site" description="Charge relay system" evidence="5">
    <location>
        <position position="227"/>
    </location>
</feature>
<dbReference type="PANTHER" id="PTHR46072">
    <property type="entry name" value="AMIDASE-RELATED-RELATED"/>
    <property type="match status" value="1"/>
</dbReference>
<reference evidence="8 9" key="1">
    <citation type="journal article" date="2011" name="Proc. Natl. Acad. Sci. U.S.A.">
        <title>Evolutionary erosion of yeast sex chromosomes by mating-type switching accidents.</title>
        <authorList>
            <person name="Gordon J.L."/>
            <person name="Armisen D."/>
            <person name="Proux-Wera E."/>
            <person name="Oheigeartaigh S.S."/>
            <person name="Byrne K.P."/>
            <person name="Wolfe K.H."/>
        </authorList>
    </citation>
    <scope>NUCLEOTIDE SEQUENCE [LARGE SCALE GENOMIC DNA]</scope>
    <source>
        <strain evidence="9">ATCC 76901 / BCRC 22586 / CBS 4309 / NBRC 1992 / NRRL Y-12630</strain>
    </source>
</reference>
<sequence>MREVQLQILYAEDKMTQSMTDSWQITVSKKRKQVLNNIPTEWILDSKTIARLKSDKTGLSHNIDQLCSLKENAITHSTLLELQEGIRNNSLSCFEVTSAFCHRAALIHQVVNCLSEIMFTEALEHSKILDQNKYEYSTLPPLYGIPISLKDQCNVEGVDTTLGYLSRAFKPKKKEDESLIVSFLRDLGAIIYVKTTVPPSMMATETTSNTFGYTYNSFNQHFSAGGSSGGEGSLIGCYGSVLGLGTDIGGSIRIPASYHGIFGFKPSTGKVPYLKVDNSWEGREIITSVIGPLARNIDDLRYFMSLIVNNCKPWIHDVKCMPYQFSSFEDSKLPDGLKVGIWYGDGVVNLPSGDMRALSKCKEIIQNNQKFNASIVRWEPPTDLCEEIFNLAMEADLADGGTEINNEFKMTGEPLLDILRPVVPNDSPKPYTVNEWWNLCKRVSDAKQKFRDFHNNLPVEVRPDVVICPSTLMPYRPGDMLETTLRYILFANLLNLPSLSFPADAMIVDDNHSMPDIINGPEDAMVQKMWNDLVLSGDIEGFPSGLQIISPLSDNDDLVLRFGSWLTKLLQES</sequence>
<keyword evidence="4" id="KW-0378">Hydrolase</keyword>
<evidence type="ECO:0000313" key="9">
    <source>
        <dbReference type="Proteomes" id="UP000001640"/>
    </source>
</evidence>
<comment type="similarity">
    <text evidence="2">Belongs to the amidase family.</text>
</comment>
<dbReference type="FunCoup" id="G0VBL6">
    <property type="interactions" value="68"/>
</dbReference>
<dbReference type="eggNOG" id="KOG1212">
    <property type="taxonomic scope" value="Eukaryota"/>
</dbReference>
<evidence type="ECO:0000256" key="2">
    <source>
        <dbReference type="ARBA" id="ARBA00009199"/>
    </source>
</evidence>
<dbReference type="GO" id="GO:0004040">
    <property type="term" value="F:amidase activity"/>
    <property type="evidence" value="ECO:0007669"/>
    <property type="project" value="UniProtKB-EC"/>
</dbReference>
<evidence type="ECO:0000256" key="4">
    <source>
        <dbReference type="ARBA" id="ARBA00022801"/>
    </source>
</evidence>
<proteinExistence type="inferred from homology"/>
<dbReference type="InterPro" id="IPR023631">
    <property type="entry name" value="Amidase_dom"/>
</dbReference>
<dbReference type="InterPro" id="IPR020556">
    <property type="entry name" value="Amidase_CS"/>
</dbReference>
<feature type="binding site" evidence="6">
    <location>
        <position position="227"/>
    </location>
    <ligand>
        <name>substrate</name>
    </ligand>
</feature>